<evidence type="ECO:0000256" key="2">
    <source>
        <dbReference type="ARBA" id="ARBA00022490"/>
    </source>
</evidence>
<accession>H2YJV2</accession>
<dbReference type="PROSITE" id="PS50010">
    <property type="entry name" value="DH_2"/>
    <property type="match status" value="1"/>
</dbReference>
<dbReference type="PANTHER" id="PTHR46006">
    <property type="entry name" value="RHO GUANINE NUCLEOTIDE EXCHANGE FACTOR AT 64C, ISOFORM A"/>
    <property type="match status" value="1"/>
</dbReference>
<dbReference type="eggNOG" id="KOG4305">
    <property type="taxonomic scope" value="Eukaryota"/>
</dbReference>
<evidence type="ECO:0000256" key="4">
    <source>
        <dbReference type="SAM" id="MobiDB-lite"/>
    </source>
</evidence>
<evidence type="ECO:0000256" key="1">
    <source>
        <dbReference type="ARBA" id="ARBA00004496"/>
    </source>
</evidence>
<dbReference type="InterPro" id="IPR055251">
    <property type="entry name" value="SOS1_NGEF_PH"/>
</dbReference>
<dbReference type="STRING" id="51511.ENSCSAVP00000005601"/>
<evidence type="ECO:0008006" key="9">
    <source>
        <dbReference type="Google" id="ProtNLM"/>
    </source>
</evidence>
<dbReference type="Pfam" id="PF22697">
    <property type="entry name" value="SOS1_NGEF_PH"/>
    <property type="match status" value="1"/>
</dbReference>
<dbReference type="SUPFAM" id="SSF48065">
    <property type="entry name" value="DBL homology domain (DH-domain)"/>
    <property type="match status" value="1"/>
</dbReference>
<keyword evidence="3" id="KW-0344">Guanine-nucleotide releasing factor</keyword>
<reference evidence="8" key="1">
    <citation type="submission" date="2003-08" db="EMBL/GenBank/DDBJ databases">
        <authorList>
            <person name="Birren B."/>
            <person name="Nusbaum C."/>
            <person name="Abebe A."/>
            <person name="Abouelleil A."/>
            <person name="Adekoya E."/>
            <person name="Ait-zahra M."/>
            <person name="Allen N."/>
            <person name="Allen T."/>
            <person name="An P."/>
            <person name="Anderson M."/>
            <person name="Anderson S."/>
            <person name="Arachchi H."/>
            <person name="Armbruster J."/>
            <person name="Bachantsang P."/>
            <person name="Baldwin J."/>
            <person name="Barry A."/>
            <person name="Bayul T."/>
            <person name="Blitshsteyn B."/>
            <person name="Bloom T."/>
            <person name="Blye J."/>
            <person name="Boguslavskiy L."/>
            <person name="Borowsky M."/>
            <person name="Boukhgalter B."/>
            <person name="Brunache A."/>
            <person name="Butler J."/>
            <person name="Calixte N."/>
            <person name="Calvo S."/>
            <person name="Camarata J."/>
            <person name="Campo K."/>
            <person name="Chang J."/>
            <person name="Cheshatsang Y."/>
            <person name="Citroen M."/>
            <person name="Collymore A."/>
            <person name="Considine T."/>
            <person name="Cook A."/>
            <person name="Cooke P."/>
            <person name="Corum B."/>
            <person name="Cuomo C."/>
            <person name="David R."/>
            <person name="Dawoe T."/>
            <person name="Degray S."/>
            <person name="Dodge S."/>
            <person name="Dooley K."/>
            <person name="Dorje P."/>
            <person name="Dorjee K."/>
            <person name="Dorris L."/>
            <person name="Duffey N."/>
            <person name="Dupes A."/>
            <person name="Elkins T."/>
            <person name="Engels R."/>
            <person name="Erickson J."/>
            <person name="Farina A."/>
            <person name="Faro S."/>
            <person name="Ferreira P."/>
            <person name="Fischer H."/>
            <person name="Fitzgerald M."/>
            <person name="Foley K."/>
            <person name="Gage D."/>
            <person name="Galagan J."/>
            <person name="Gearin G."/>
            <person name="Gnerre S."/>
            <person name="Gnirke A."/>
            <person name="Goyette A."/>
            <person name="Graham J."/>
            <person name="Grandbois E."/>
            <person name="Gyaltsen K."/>
            <person name="Hafez N."/>
            <person name="Hagopian D."/>
            <person name="Hagos B."/>
            <person name="Hall J."/>
            <person name="Hatcher B."/>
            <person name="Heller A."/>
            <person name="Higgins H."/>
            <person name="Honan T."/>
            <person name="Horn A."/>
            <person name="Houde N."/>
            <person name="Hughes L."/>
            <person name="Hulme W."/>
            <person name="Husby E."/>
            <person name="Iliev I."/>
            <person name="Jaffe D."/>
            <person name="Jones C."/>
            <person name="Kamal M."/>
            <person name="Kamat A."/>
            <person name="Kamvysselis M."/>
            <person name="Karlsson E."/>
            <person name="Kells C."/>
            <person name="Kieu A."/>
            <person name="Kisner P."/>
            <person name="Kodira C."/>
            <person name="Kulbokas E."/>
            <person name="Labutti K."/>
            <person name="Lama D."/>
            <person name="Landers T."/>
            <person name="Leger J."/>
            <person name="Levine S."/>
            <person name="Lewis D."/>
            <person name="Lewis T."/>
            <person name="Lindblad-toh K."/>
            <person name="Liu X."/>
            <person name="Lokyitsang T."/>
            <person name="Lokyitsang Y."/>
            <person name="Lucien O."/>
            <person name="Lui A."/>
            <person name="Ma L.J."/>
            <person name="Mabbitt R."/>
            <person name="Macdonald J."/>
            <person name="Maclean C."/>
            <person name="Major J."/>
            <person name="Manning J."/>
            <person name="Marabella R."/>
            <person name="Maru K."/>
            <person name="Matthews C."/>
            <person name="Mauceli E."/>
            <person name="Mccarthy M."/>
            <person name="Mcdonough S."/>
            <person name="Mcghee T."/>
            <person name="Meldrim J."/>
            <person name="Meneus L."/>
            <person name="Mesirov J."/>
            <person name="Mihalev A."/>
            <person name="Mihova T."/>
            <person name="Mikkelsen T."/>
            <person name="Mlenga V."/>
            <person name="Moru K."/>
            <person name="Mozes J."/>
            <person name="Mulrain L."/>
            <person name="Munson G."/>
            <person name="Naylor J."/>
            <person name="Newes C."/>
            <person name="Nguyen C."/>
            <person name="Nguyen N."/>
            <person name="Nguyen T."/>
            <person name="Nicol R."/>
            <person name="Nielsen C."/>
            <person name="Nizzari M."/>
            <person name="Norbu C."/>
            <person name="Norbu N."/>
            <person name="O'donnell P."/>
            <person name="Okoawo O."/>
            <person name="O'leary S."/>
            <person name="Omotosho B."/>
            <person name="O'neill K."/>
            <person name="Osman S."/>
            <person name="Parker S."/>
            <person name="Perrin D."/>
            <person name="Phunkhang P."/>
            <person name="Piqani B."/>
            <person name="Purcell S."/>
            <person name="Rachupka T."/>
            <person name="Ramasamy U."/>
            <person name="Rameau R."/>
            <person name="Ray V."/>
            <person name="Raymond C."/>
            <person name="Retta R."/>
            <person name="Richardson S."/>
            <person name="Rise C."/>
            <person name="Rodriguez J."/>
            <person name="Rogers J."/>
            <person name="Rogov P."/>
            <person name="Rutman M."/>
            <person name="Schupbach R."/>
            <person name="Seaman C."/>
            <person name="Settipalli S."/>
            <person name="Sharpe T."/>
            <person name="Sheridan J."/>
            <person name="Sherpa N."/>
            <person name="Shi J."/>
            <person name="Smirnov S."/>
            <person name="Smith C."/>
            <person name="Sougnez C."/>
            <person name="Spencer B."/>
            <person name="Stalker J."/>
            <person name="Stange-thomann N."/>
            <person name="Stavropoulos S."/>
            <person name="Stetson K."/>
            <person name="Stone C."/>
            <person name="Stone S."/>
            <person name="Stubbs M."/>
            <person name="Talamas J."/>
            <person name="Tchuinga P."/>
            <person name="Tenzing P."/>
            <person name="Tesfaye S."/>
            <person name="Theodore J."/>
            <person name="Thoulutsang Y."/>
            <person name="Topham K."/>
            <person name="Towey S."/>
            <person name="Tsamla T."/>
            <person name="Tsomo N."/>
            <person name="Vallee D."/>
            <person name="Vassiliev H."/>
            <person name="Venkataraman V."/>
            <person name="Vinson J."/>
            <person name="Vo A."/>
            <person name="Wade C."/>
            <person name="Wang S."/>
            <person name="Wangchuk T."/>
            <person name="Wangdi T."/>
            <person name="Whittaker C."/>
            <person name="Wilkinson J."/>
            <person name="Wu Y."/>
            <person name="Wyman D."/>
            <person name="Yadav S."/>
            <person name="Yang S."/>
            <person name="Yang X."/>
            <person name="Yeager S."/>
            <person name="Yee E."/>
            <person name="Young G."/>
            <person name="Zainoun J."/>
            <person name="Zembeck L."/>
            <person name="Zimmer A."/>
            <person name="Zody M."/>
            <person name="Lander E."/>
        </authorList>
    </citation>
    <scope>NUCLEOTIDE SEQUENCE [LARGE SCALE GENOMIC DNA]</scope>
</reference>
<organism evidence="7 8">
    <name type="scientific">Ciona savignyi</name>
    <name type="common">Pacific transparent sea squirt</name>
    <dbReference type="NCBI Taxonomy" id="51511"/>
    <lineage>
        <taxon>Eukaryota</taxon>
        <taxon>Metazoa</taxon>
        <taxon>Chordata</taxon>
        <taxon>Tunicata</taxon>
        <taxon>Ascidiacea</taxon>
        <taxon>Phlebobranchia</taxon>
        <taxon>Cionidae</taxon>
        <taxon>Ciona</taxon>
    </lineage>
</organism>
<name>H2YJV2_CIOSA</name>
<dbReference type="PANTHER" id="PTHR46006:SF8">
    <property type="entry name" value="DH DOMAIN-CONTAINING PROTEIN"/>
    <property type="match status" value="1"/>
</dbReference>
<dbReference type="Gene3D" id="1.20.900.10">
    <property type="entry name" value="Dbl homology (DH) domain"/>
    <property type="match status" value="1"/>
</dbReference>
<dbReference type="InterPro" id="IPR011993">
    <property type="entry name" value="PH-like_dom_sf"/>
</dbReference>
<protein>
    <recommendedName>
        <fullName evidence="9">DH domain-containing protein</fullName>
    </recommendedName>
</protein>
<dbReference type="AlphaFoldDB" id="H2YJV2"/>
<comment type="subcellular location">
    <subcellularLocation>
        <location evidence="1">Cytoplasm</location>
    </subcellularLocation>
</comment>
<evidence type="ECO:0000259" key="6">
    <source>
        <dbReference type="PROSITE" id="PS50010"/>
    </source>
</evidence>
<dbReference type="InterPro" id="IPR035899">
    <property type="entry name" value="DBL_dom_sf"/>
</dbReference>
<evidence type="ECO:0000313" key="8">
    <source>
        <dbReference type="Proteomes" id="UP000007875"/>
    </source>
</evidence>
<dbReference type="Pfam" id="PF00621">
    <property type="entry name" value="RhoGEF"/>
    <property type="match status" value="1"/>
</dbReference>
<dbReference type="GeneTree" id="ENSGT00940000170285"/>
<evidence type="ECO:0000313" key="7">
    <source>
        <dbReference type="Ensembl" id="ENSCSAVP00000005601.1"/>
    </source>
</evidence>
<dbReference type="GO" id="GO:0035556">
    <property type="term" value="P:intracellular signal transduction"/>
    <property type="evidence" value="ECO:0007669"/>
    <property type="project" value="InterPro"/>
</dbReference>
<dbReference type="PROSITE" id="PS00741">
    <property type="entry name" value="DH_1"/>
    <property type="match status" value="1"/>
</dbReference>
<dbReference type="PROSITE" id="PS50003">
    <property type="entry name" value="PH_DOMAIN"/>
    <property type="match status" value="1"/>
</dbReference>
<reference evidence="7" key="2">
    <citation type="submission" date="2025-08" db="UniProtKB">
        <authorList>
            <consortium name="Ensembl"/>
        </authorList>
    </citation>
    <scope>IDENTIFICATION</scope>
</reference>
<proteinExistence type="predicted"/>
<dbReference type="GO" id="GO:0005085">
    <property type="term" value="F:guanyl-nucleotide exchange factor activity"/>
    <property type="evidence" value="ECO:0007669"/>
    <property type="project" value="UniProtKB-KW"/>
</dbReference>
<keyword evidence="2" id="KW-0963">Cytoplasm</keyword>
<feature type="domain" description="DH" evidence="6">
    <location>
        <begin position="84"/>
        <end position="267"/>
    </location>
</feature>
<keyword evidence="8" id="KW-1185">Reference proteome</keyword>
<sequence>QEPSSKRVKTLKKSVASFANLISPGKPSRTSKIQHSNGVNAGSNPGSGSTPGKRTNSGSVTKNRRSKLWCETFDHQGVEDKELKRQETMFELYQGECDVVDDLRLAKQTYRDSMMTLKMLSEEESTRIFGKLDCLLPLHENLLQHLEAQRNSDGKCDAIGHVFLSWFPTLTPYDEYCANQADAKGTLDSVVEREARVRDFLQRCLESPFSRKLDLWSYLDLPRSRLVKYPLLLKNILKATPPEHPDAIQLEKALAMVNDVITRVDDLTGERQSQLIINKLDFLDEKQRCPELEQSRSVICSGQLKSSRGTKLQVFLFDRVLVLARNVTRHDKSYQVYRQPLALSSAVIEPDEGGRLSGSFRGGILSGDKAKYAFRVRSEDTGFGYTLIAADEHDRKQWVNSITEAAAKCRSRRTSSAD</sequence>
<dbReference type="InterPro" id="IPR001331">
    <property type="entry name" value="GDS_CDC24_CS"/>
</dbReference>
<dbReference type="SMART" id="SM00325">
    <property type="entry name" value="RhoGEF"/>
    <property type="match status" value="1"/>
</dbReference>
<feature type="region of interest" description="Disordered" evidence="4">
    <location>
        <begin position="19"/>
        <end position="62"/>
    </location>
</feature>
<dbReference type="InterPro" id="IPR051480">
    <property type="entry name" value="Endocytic_GEF_Adapter"/>
</dbReference>
<reference evidence="7" key="3">
    <citation type="submission" date="2025-09" db="UniProtKB">
        <authorList>
            <consortium name="Ensembl"/>
        </authorList>
    </citation>
    <scope>IDENTIFICATION</scope>
</reference>
<dbReference type="Gene3D" id="2.30.29.30">
    <property type="entry name" value="Pleckstrin-homology domain (PH domain)/Phosphotyrosine-binding domain (PTB)"/>
    <property type="match status" value="1"/>
</dbReference>
<dbReference type="InterPro" id="IPR001849">
    <property type="entry name" value="PH_domain"/>
</dbReference>
<dbReference type="InParanoid" id="H2YJV2"/>
<feature type="domain" description="PH" evidence="5">
    <location>
        <begin position="297"/>
        <end position="407"/>
    </location>
</feature>
<dbReference type="GO" id="GO:0035025">
    <property type="term" value="P:positive regulation of Rho protein signal transduction"/>
    <property type="evidence" value="ECO:0007669"/>
    <property type="project" value="TreeGrafter"/>
</dbReference>
<dbReference type="SMART" id="SM00233">
    <property type="entry name" value="PH"/>
    <property type="match status" value="1"/>
</dbReference>
<evidence type="ECO:0000256" key="3">
    <source>
        <dbReference type="ARBA" id="ARBA00022658"/>
    </source>
</evidence>
<dbReference type="Ensembl" id="ENSCSAVT00000005676.1">
    <property type="protein sequence ID" value="ENSCSAVP00000005601.1"/>
    <property type="gene ID" value="ENSCSAVG00000003345.1"/>
</dbReference>
<dbReference type="OMA" id="ECGENDP"/>
<dbReference type="InterPro" id="IPR000219">
    <property type="entry name" value="DH_dom"/>
</dbReference>
<dbReference type="HOGENOM" id="CLU_027428_2_0_1"/>
<dbReference type="Proteomes" id="UP000007875">
    <property type="component" value="Unassembled WGS sequence"/>
</dbReference>
<feature type="compositionally biased region" description="Polar residues" evidence="4">
    <location>
        <begin position="28"/>
        <end position="61"/>
    </location>
</feature>
<dbReference type="SUPFAM" id="SSF50729">
    <property type="entry name" value="PH domain-like"/>
    <property type="match status" value="1"/>
</dbReference>
<dbReference type="CDD" id="cd00160">
    <property type="entry name" value="RhoGEF"/>
    <property type="match status" value="1"/>
</dbReference>
<dbReference type="GO" id="GO:0005737">
    <property type="term" value="C:cytoplasm"/>
    <property type="evidence" value="ECO:0007669"/>
    <property type="project" value="UniProtKB-SubCell"/>
</dbReference>
<evidence type="ECO:0000259" key="5">
    <source>
        <dbReference type="PROSITE" id="PS50003"/>
    </source>
</evidence>